<comment type="caution">
    <text evidence="3">The sequence shown here is derived from an EMBL/GenBank/DDBJ whole genome shotgun (WGS) entry which is preliminary data.</text>
</comment>
<keyword evidence="4" id="KW-1185">Reference proteome</keyword>
<reference evidence="3 4" key="1">
    <citation type="submission" date="2020-03" db="EMBL/GenBank/DDBJ databases">
        <authorList>
            <person name="Sun Q."/>
        </authorList>
    </citation>
    <scope>NUCLEOTIDE SEQUENCE [LARGE SCALE GENOMIC DNA]</scope>
    <source>
        <strain evidence="3 4">JC162</strain>
    </source>
</reference>
<dbReference type="RefSeq" id="WP_170052671.1">
    <property type="nucleotide sequence ID" value="NZ_JABBKX010000001.1"/>
</dbReference>
<dbReference type="GO" id="GO:0005829">
    <property type="term" value="C:cytosol"/>
    <property type="evidence" value="ECO:0007669"/>
    <property type="project" value="TreeGrafter"/>
</dbReference>
<dbReference type="CDD" id="cd03789">
    <property type="entry name" value="GT9_LPS_heptosyltransferase"/>
    <property type="match status" value="1"/>
</dbReference>
<keyword evidence="1" id="KW-0328">Glycosyltransferase</keyword>
<evidence type="ECO:0000256" key="2">
    <source>
        <dbReference type="ARBA" id="ARBA00022679"/>
    </source>
</evidence>
<dbReference type="InterPro" id="IPR051199">
    <property type="entry name" value="LPS_LOS_Heptosyltrfase"/>
</dbReference>
<protein>
    <submittedName>
        <fullName evidence="3">Glycosyltransferase family 9 protein</fullName>
    </submittedName>
</protein>
<dbReference type="InterPro" id="IPR002201">
    <property type="entry name" value="Glyco_trans_9"/>
</dbReference>
<dbReference type="EMBL" id="JABBKX010000001">
    <property type="protein sequence ID" value="NMJ40428.1"/>
    <property type="molecule type" value="Genomic_DNA"/>
</dbReference>
<dbReference type="GO" id="GO:0009244">
    <property type="term" value="P:lipopolysaccharide core region biosynthetic process"/>
    <property type="evidence" value="ECO:0007669"/>
    <property type="project" value="TreeGrafter"/>
</dbReference>
<dbReference type="PANTHER" id="PTHR30160">
    <property type="entry name" value="TETRAACYLDISACCHARIDE 4'-KINASE-RELATED"/>
    <property type="match status" value="1"/>
</dbReference>
<evidence type="ECO:0000256" key="1">
    <source>
        <dbReference type="ARBA" id="ARBA00022676"/>
    </source>
</evidence>
<sequence>MRVLFITSTRIGDAVLSTGLLDHLMREHPVARFTIACGRVAEGVFSRMPALERLIPIEKKRYGLHWLGLWWQVAFRRWDLVVDLRGSAIAWMLLAKRRAVMRGGRRPGHRLLHIAQTLGISPAPRPVAWFGPAEEAKAAALLPKGAPVLALGPTANWVRKVWPPDRFLTLARLLTEPGGALEGARIAVLGGPGEQERAMAAPVLAGLPDAVDLVGQLDLPEAAAVLSRCALYVGNDSGLMHLSAAAGTPTIGLFGPTPASEYAPVGVRALAVLAKGPPGNAPMGALSATRVAEQAAALLARPDPVELGEAVS</sequence>
<dbReference type="SUPFAM" id="SSF53756">
    <property type="entry name" value="UDP-Glycosyltransferase/glycogen phosphorylase"/>
    <property type="match status" value="1"/>
</dbReference>
<accession>A0A848EAW8</accession>
<proteinExistence type="predicted"/>
<dbReference type="AlphaFoldDB" id="A0A848EAW8"/>
<organism evidence="3 4">
    <name type="scientific">Neoroseomonas marina</name>
    <dbReference type="NCBI Taxonomy" id="1232220"/>
    <lineage>
        <taxon>Bacteria</taxon>
        <taxon>Pseudomonadati</taxon>
        <taxon>Pseudomonadota</taxon>
        <taxon>Alphaproteobacteria</taxon>
        <taxon>Acetobacterales</taxon>
        <taxon>Acetobacteraceae</taxon>
        <taxon>Neoroseomonas</taxon>
    </lineage>
</organism>
<evidence type="ECO:0000313" key="4">
    <source>
        <dbReference type="Proteomes" id="UP000548582"/>
    </source>
</evidence>
<keyword evidence="2 3" id="KW-0808">Transferase</keyword>
<gene>
    <name evidence="3" type="ORF">GWK16_04190</name>
</gene>
<name>A0A848EAW8_9PROT</name>
<dbReference type="Gene3D" id="3.40.50.2000">
    <property type="entry name" value="Glycogen Phosphorylase B"/>
    <property type="match status" value="2"/>
</dbReference>
<dbReference type="Proteomes" id="UP000548582">
    <property type="component" value="Unassembled WGS sequence"/>
</dbReference>
<dbReference type="Pfam" id="PF01075">
    <property type="entry name" value="Glyco_transf_9"/>
    <property type="match status" value="1"/>
</dbReference>
<evidence type="ECO:0000313" key="3">
    <source>
        <dbReference type="EMBL" id="NMJ40428.1"/>
    </source>
</evidence>
<dbReference type="GO" id="GO:0008713">
    <property type="term" value="F:ADP-heptose-lipopolysaccharide heptosyltransferase activity"/>
    <property type="evidence" value="ECO:0007669"/>
    <property type="project" value="TreeGrafter"/>
</dbReference>
<dbReference type="PANTHER" id="PTHR30160:SF7">
    <property type="entry name" value="ADP-HEPTOSE--LPS HEPTOSYLTRANSFERASE 2"/>
    <property type="match status" value="1"/>
</dbReference>